<feature type="non-terminal residue" evidence="1">
    <location>
        <position position="44"/>
    </location>
</feature>
<proteinExistence type="predicted"/>
<evidence type="ECO:0000313" key="1">
    <source>
        <dbReference type="EMBL" id="KAG7569721.1"/>
    </source>
</evidence>
<evidence type="ECO:0000313" key="2">
    <source>
        <dbReference type="Proteomes" id="UP000694240"/>
    </source>
</evidence>
<organism evidence="1 2">
    <name type="scientific">Arabidopsis thaliana x Arabidopsis arenosa</name>
    <dbReference type="NCBI Taxonomy" id="1240361"/>
    <lineage>
        <taxon>Eukaryota</taxon>
        <taxon>Viridiplantae</taxon>
        <taxon>Streptophyta</taxon>
        <taxon>Embryophyta</taxon>
        <taxon>Tracheophyta</taxon>
        <taxon>Spermatophyta</taxon>
        <taxon>Magnoliopsida</taxon>
        <taxon>eudicotyledons</taxon>
        <taxon>Gunneridae</taxon>
        <taxon>Pentapetalae</taxon>
        <taxon>rosids</taxon>
        <taxon>malvids</taxon>
        <taxon>Brassicales</taxon>
        <taxon>Brassicaceae</taxon>
        <taxon>Camelineae</taxon>
        <taxon>Arabidopsis</taxon>
    </lineage>
</organism>
<dbReference type="Proteomes" id="UP000694240">
    <property type="component" value="Chromosome 9"/>
</dbReference>
<sequence>MLSSSSIDDLRGWHVFVHCLTMCRRLIEVPHESIICFFSCDIPL</sequence>
<gene>
    <name evidence="1" type="ORF">ISN45_Aa04g024100</name>
</gene>
<dbReference type="AlphaFoldDB" id="A0A8T2ADM5"/>
<keyword evidence="2" id="KW-1185">Reference proteome</keyword>
<protein>
    <submittedName>
        <fullName evidence="1">Uncharacterized protein</fullName>
    </submittedName>
</protein>
<accession>A0A8T2ADM5</accession>
<comment type="caution">
    <text evidence="1">The sequence shown here is derived from an EMBL/GenBank/DDBJ whole genome shotgun (WGS) entry which is preliminary data.</text>
</comment>
<name>A0A8T2ADM5_9BRAS</name>
<dbReference type="EMBL" id="JAEFBK010000009">
    <property type="protein sequence ID" value="KAG7569721.1"/>
    <property type="molecule type" value="Genomic_DNA"/>
</dbReference>
<reference evidence="1 2" key="1">
    <citation type="submission" date="2020-12" db="EMBL/GenBank/DDBJ databases">
        <title>Concerted genomic and epigenomic changes stabilize Arabidopsis allopolyploids.</title>
        <authorList>
            <person name="Chen Z."/>
        </authorList>
    </citation>
    <scope>NUCLEOTIDE SEQUENCE [LARGE SCALE GENOMIC DNA]</scope>
    <source>
        <strain evidence="1">Allo738</strain>
        <tissue evidence="1">Leaf</tissue>
    </source>
</reference>